<dbReference type="EMBL" id="BTRK01000017">
    <property type="protein sequence ID" value="GMR63214.1"/>
    <property type="molecule type" value="Genomic_DNA"/>
</dbReference>
<sequence>KDELFQGLFVRFGQRLSRGIALFEETPLRKLFSNHVPIGCAGCLLELLGDVGADRVERTDRGRMRNGRSARSVRARQGAASGSLRGGNSSPRRVHQQLHGDRRARSLEHPATSRPSSRRRSRSSCALVRDELQQWVRRPEEPSPRCRITSVIRLRRCSVRRRMMPSGTRCSVDSGDLSLEAKLKIAHHFPKLARFLEFELSRK</sequence>
<name>A0AAN5DH79_9BILA</name>
<dbReference type="AlphaFoldDB" id="A0AAN5DH79"/>
<feature type="compositionally biased region" description="Basic residues" evidence="1">
    <location>
        <begin position="64"/>
        <end position="74"/>
    </location>
</feature>
<dbReference type="Proteomes" id="UP001328107">
    <property type="component" value="Unassembled WGS sequence"/>
</dbReference>
<reference evidence="3" key="1">
    <citation type="submission" date="2022-10" db="EMBL/GenBank/DDBJ databases">
        <title>Genome assembly of Pristionchus species.</title>
        <authorList>
            <person name="Yoshida K."/>
            <person name="Sommer R.J."/>
        </authorList>
    </citation>
    <scope>NUCLEOTIDE SEQUENCE [LARGE SCALE GENOMIC DNA]</scope>
    <source>
        <strain evidence="3">RS5460</strain>
    </source>
</reference>
<keyword evidence="3" id="KW-1185">Reference proteome</keyword>
<evidence type="ECO:0000313" key="2">
    <source>
        <dbReference type="EMBL" id="GMR63214.1"/>
    </source>
</evidence>
<organism evidence="2 3">
    <name type="scientific">Pristionchus mayeri</name>
    <dbReference type="NCBI Taxonomy" id="1317129"/>
    <lineage>
        <taxon>Eukaryota</taxon>
        <taxon>Metazoa</taxon>
        <taxon>Ecdysozoa</taxon>
        <taxon>Nematoda</taxon>
        <taxon>Chromadorea</taxon>
        <taxon>Rhabditida</taxon>
        <taxon>Rhabditina</taxon>
        <taxon>Diplogasteromorpha</taxon>
        <taxon>Diplogasteroidea</taxon>
        <taxon>Neodiplogasteridae</taxon>
        <taxon>Pristionchus</taxon>
    </lineage>
</organism>
<evidence type="ECO:0000256" key="1">
    <source>
        <dbReference type="SAM" id="MobiDB-lite"/>
    </source>
</evidence>
<proteinExistence type="predicted"/>
<accession>A0AAN5DH79</accession>
<protein>
    <submittedName>
        <fullName evidence="2">Uncharacterized protein</fullName>
    </submittedName>
</protein>
<feature type="compositionally biased region" description="Basic and acidic residues" evidence="1">
    <location>
        <begin position="98"/>
        <end position="108"/>
    </location>
</feature>
<comment type="caution">
    <text evidence="2">The sequence shown here is derived from an EMBL/GenBank/DDBJ whole genome shotgun (WGS) entry which is preliminary data.</text>
</comment>
<feature type="non-terminal residue" evidence="2">
    <location>
        <position position="1"/>
    </location>
</feature>
<evidence type="ECO:0000313" key="3">
    <source>
        <dbReference type="Proteomes" id="UP001328107"/>
    </source>
</evidence>
<feature type="region of interest" description="Disordered" evidence="1">
    <location>
        <begin position="59"/>
        <end position="125"/>
    </location>
</feature>
<gene>
    <name evidence="2" type="ORF">PMAYCL1PPCAC_33409</name>
</gene>